<accession>A0ABW9QSI4</accession>
<dbReference type="EMBL" id="WJHE01000395">
    <property type="protein sequence ID" value="MST32805.1"/>
    <property type="molecule type" value="Genomic_DNA"/>
</dbReference>
<evidence type="ECO:0000313" key="10">
    <source>
        <dbReference type="Proteomes" id="UP000437736"/>
    </source>
</evidence>
<evidence type="ECO:0000256" key="4">
    <source>
        <dbReference type="ARBA" id="ARBA00022692"/>
    </source>
</evidence>
<dbReference type="PROSITE" id="PS50850">
    <property type="entry name" value="MFS"/>
    <property type="match status" value="1"/>
</dbReference>
<name>A0ABW9QSI4_9ACTN</name>
<dbReference type="PANTHER" id="PTHR23513">
    <property type="entry name" value="INTEGRAL MEMBRANE EFFLUX PROTEIN-RELATED"/>
    <property type="match status" value="1"/>
</dbReference>
<proteinExistence type="predicted"/>
<protein>
    <submittedName>
        <fullName evidence="9">MFS transporter</fullName>
    </submittedName>
</protein>
<keyword evidence="5 7" id="KW-1133">Transmembrane helix</keyword>
<dbReference type="PANTHER" id="PTHR23513:SF11">
    <property type="entry name" value="STAPHYLOFERRIN A TRANSPORTER"/>
    <property type="match status" value="1"/>
</dbReference>
<evidence type="ECO:0000256" key="2">
    <source>
        <dbReference type="ARBA" id="ARBA00022448"/>
    </source>
</evidence>
<organism evidence="9 10">
    <name type="scientific">Acidiferrimicrobium australe</name>
    <dbReference type="NCBI Taxonomy" id="2664430"/>
    <lineage>
        <taxon>Bacteria</taxon>
        <taxon>Bacillati</taxon>
        <taxon>Actinomycetota</taxon>
        <taxon>Acidimicrobiia</taxon>
        <taxon>Acidimicrobiales</taxon>
        <taxon>Acidimicrobiaceae</taxon>
        <taxon>Acidiferrimicrobium</taxon>
    </lineage>
</organism>
<keyword evidence="2" id="KW-0813">Transport</keyword>
<dbReference type="CDD" id="cd06173">
    <property type="entry name" value="MFS_MefA_like"/>
    <property type="match status" value="1"/>
</dbReference>
<dbReference type="InterPro" id="IPR010290">
    <property type="entry name" value="TM_effector"/>
</dbReference>
<feature type="transmembrane region" description="Helical" evidence="7">
    <location>
        <begin position="170"/>
        <end position="190"/>
    </location>
</feature>
<comment type="subcellular location">
    <subcellularLocation>
        <location evidence="1">Cell membrane</location>
        <topology evidence="1">Multi-pass membrane protein</topology>
    </subcellularLocation>
</comment>
<comment type="caution">
    <text evidence="9">The sequence shown here is derived from an EMBL/GenBank/DDBJ whole genome shotgun (WGS) entry which is preliminary data.</text>
</comment>
<dbReference type="InterPro" id="IPR020846">
    <property type="entry name" value="MFS_dom"/>
</dbReference>
<feature type="domain" description="Major facilitator superfamily (MFS) profile" evidence="8">
    <location>
        <begin position="12"/>
        <end position="237"/>
    </location>
</feature>
<reference evidence="9 10" key="1">
    <citation type="submission" date="2019-11" db="EMBL/GenBank/DDBJ databases">
        <title>Acidiferrimicrobium australis gen. nov., sp. nov., an acidophilic and obligately heterotrophic, member of the Actinobacteria that catalyses dissimilatory oxido- reduction of iron isolated from metal-rich acidic water in Chile.</title>
        <authorList>
            <person name="Gonzalez D."/>
            <person name="Huber K."/>
            <person name="Hedrich S."/>
            <person name="Rojas-Villalobos C."/>
            <person name="Quatrini R."/>
            <person name="Dinamarca M.A."/>
            <person name="Schwarz A."/>
            <person name="Canales C."/>
            <person name="Nancucheo I."/>
        </authorList>
    </citation>
    <scope>NUCLEOTIDE SEQUENCE [LARGE SCALE GENOMIC DNA]</scope>
    <source>
        <strain evidence="9 10">USS-CCA1</strain>
    </source>
</reference>
<evidence type="ECO:0000313" key="9">
    <source>
        <dbReference type="EMBL" id="MST32805.1"/>
    </source>
</evidence>
<dbReference type="Pfam" id="PF05977">
    <property type="entry name" value="MFS_3"/>
    <property type="match status" value="1"/>
</dbReference>
<evidence type="ECO:0000256" key="7">
    <source>
        <dbReference type="SAM" id="Phobius"/>
    </source>
</evidence>
<dbReference type="SUPFAM" id="SSF103473">
    <property type="entry name" value="MFS general substrate transporter"/>
    <property type="match status" value="1"/>
</dbReference>
<evidence type="ECO:0000259" key="8">
    <source>
        <dbReference type="PROSITE" id="PS50850"/>
    </source>
</evidence>
<evidence type="ECO:0000256" key="3">
    <source>
        <dbReference type="ARBA" id="ARBA00022475"/>
    </source>
</evidence>
<dbReference type="Proteomes" id="UP000437736">
    <property type="component" value="Unassembled WGS sequence"/>
</dbReference>
<evidence type="ECO:0000256" key="5">
    <source>
        <dbReference type="ARBA" id="ARBA00022989"/>
    </source>
</evidence>
<keyword evidence="4 7" id="KW-0812">Transmembrane</keyword>
<feature type="transmembrane region" description="Helical" evidence="7">
    <location>
        <begin position="12"/>
        <end position="40"/>
    </location>
</feature>
<sequence>MPSPLRPLRRRNFALVWSAALVSNVGTWMQTVAVGVLVTARTGHPAWTALVAAAGFLPGGLLSPFGGVLADRHDRRRLFLVTTLGETACATSLAVLAAGGRATPGAVTLLVFAGGCASALGFPAYQAIMPDLVPRDELGAAISLSSAQFNLGRVVGPALAGIAIAAGGYAWAFGLNAGSFAAVIAALLLLRLPARVPDAGTGSVLARLAEGARATAADPSCRAAVAVISVTALTASP</sequence>
<dbReference type="InterPro" id="IPR036259">
    <property type="entry name" value="MFS_trans_sf"/>
</dbReference>
<keyword evidence="10" id="KW-1185">Reference proteome</keyword>
<keyword evidence="3" id="KW-1003">Cell membrane</keyword>
<gene>
    <name evidence="9" type="ORF">GHK86_08735</name>
</gene>
<dbReference type="Gene3D" id="1.20.1250.20">
    <property type="entry name" value="MFS general substrate transporter like domains"/>
    <property type="match status" value="1"/>
</dbReference>
<keyword evidence="6 7" id="KW-0472">Membrane</keyword>
<evidence type="ECO:0000256" key="1">
    <source>
        <dbReference type="ARBA" id="ARBA00004651"/>
    </source>
</evidence>
<evidence type="ECO:0000256" key="6">
    <source>
        <dbReference type="ARBA" id="ARBA00023136"/>
    </source>
</evidence>
<feature type="non-terminal residue" evidence="9">
    <location>
        <position position="237"/>
    </location>
</feature>
<feature type="transmembrane region" description="Helical" evidence="7">
    <location>
        <begin position="46"/>
        <end position="66"/>
    </location>
</feature>
<feature type="transmembrane region" description="Helical" evidence="7">
    <location>
        <begin position="106"/>
        <end position="128"/>
    </location>
</feature>